<protein>
    <submittedName>
        <fullName evidence="2">Uncharacterized protein</fullName>
    </submittedName>
</protein>
<proteinExistence type="predicted"/>
<sequence>MSSVIGMIFVLIIMLSVIIPVMYLVTSTPSKYEESLASVQPKVDEAEEQ</sequence>
<accession>A0AAT9GR30</accession>
<feature type="transmembrane region" description="Helical" evidence="1">
    <location>
        <begin position="6"/>
        <end position="25"/>
    </location>
</feature>
<reference evidence="2" key="1">
    <citation type="submission" date="2024-03" db="EMBL/GenBank/DDBJ databases">
        <title>Complete genome sequence of Sulfurisphaera javensis strain KD-1.</title>
        <authorList>
            <person name="Sakai H."/>
            <person name="Nur N."/>
            <person name="Suwanto A."/>
            <person name="Kurosawa N."/>
        </authorList>
    </citation>
    <scope>NUCLEOTIDE SEQUENCE</scope>
    <source>
        <strain evidence="2">KD-1</strain>
    </source>
</reference>
<dbReference type="EMBL" id="AP031322">
    <property type="protein sequence ID" value="BFH73271.1"/>
    <property type="molecule type" value="Genomic_DNA"/>
</dbReference>
<keyword evidence="1" id="KW-1133">Transmembrane helix</keyword>
<dbReference type="GeneID" id="92354149"/>
<dbReference type="KEGG" id="sjv:SJAV_12150"/>
<evidence type="ECO:0000313" key="2">
    <source>
        <dbReference type="EMBL" id="BFH73271.1"/>
    </source>
</evidence>
<evidence type="ECO:0000256" key="1">
    <source>
        <dbReference type="SAM" id="Phobius"/>
    </source>
</evidence>
<dbReference type="AlphaFoldDB" id="A0AAT9GR30"/>
<dbReference type="RefSeq" id="WP_369611423.1">
    <property type="nucleotide sequence ID" value="NZ_AP031322.1"/>
</dbReference>
<keyword evidence="1" id="KW-0812">Transmembrane</keyword>
<organism evidence="2">
    <name type="scientific">Sulfurisphaera javensis</name>
    <dbReference type="NCBI Taxonomy" id="2049879"/>
    <lineage>
        <taxon>Archaea</taxon>
        <taxon>Thermoproteota</taxon>
        <taxon>Thermoprotei</taxon>
        <taxon>Sulfolobales</taxon>
        <taxon>Sulfolobaceae</taxon>
        <taxon>Sulfurisphaera</taxon>
    </lineage>
</organism>
<gene>
    <name evidence="2" type="ORF">SJAV_12150</name>
</gene>
<name>A0AAT9GR30_9CREN</name>
<keyword evidence="1" id="KW-0472">Membrane</keyword>